<evidence type="ECO:0000256" key="1">
    <source>
        <dbReference type="SAM" id="MobiDB-lite"/>
    </source>
</evidence>
<dbReference type="PANTHER" id="PTHR45775:SF1">
    <property type="entry name" value="RAD, GEM_KIR FAMILY MEMBER 3, ISOFORM E"/>
    <property type="match status" value="1"/>
</dbReference>
<dbReference type="AlphaFoldDB" id="F6KPR1"/>
<feature type="compositionally biased region" description="Low complexity" evidence="1">
    <location>
        <begin position="94"/>
        <end position="111"/>
    </location>
</feature>
<dbReference type="InterPro" id="IPR051641">
    <property type="entry name" value="RGK_GTP-binding_reg"/>
</dbReference>
<dbReference type="EMBL" id="HQ540429">
    <property type="protein sequence ID" value="AEG42076.1"/>
    <property type="molecule type" value="Genomic_DNA"/>
</dbReference>
<dbReference type="PANTHER" id="PTHR45775">
    <property type="entry name" value="RAD, GEM/KIR FAMILY MEMBER 2, ISOFORM C"/>
    <property type="match status" value="1"/>
</dbReference>
<dbReference type="Gene3D" id="3.40.50.300">
    <property type="entry name" value="P-loop containing nucleotide triphosphate hydrolases"/>
    <property type="match status" value="1"/>
</dbReference>
<dbReference type="GO" id="GO:0005246">
    <property type="term" value="F:calcium channel regulator activity"/>
    <property type="evidence" value="ECO:0007669"/>
    <property type="project" value="TreeGrafter"/>
</dbReference>
<reference evidence="2" key="1">
    <citation type="journal article" date="2014" name="PLoS ONE">
        <title>Avirulence Effector Discovery in a Plant Galling and Plant Parasitic Arthropod, the Hessian Fly (Mayetiola destructor).</title>
        <authorList>
            <person name="Aggarwal R."/>
            <person name="Subramanyam S."/>
            <person name="Zhao C."/>
            <person name="Chen M.S."/>
            <person name="Harris M.O."/>
            <person name="Stuart J.J."/>
        </authorList>
    </citation>
    <scope>NUCLEOTIDE SEQUENCE</scope>
</reference>
<protein>
    <submittedName>
        <fullName evidence="2">Putative Rgk3-like protein</fullName>
    </submittedName>
</protein>
<dbReference type="InterPro" id="IPR027417">
    <property type="entry name" value="P-loop_NTPase"/>
</dbReference>
<name>F6KPR1_MAYDE</name>
<dbReference type="GO" id="GO:0005886">
    <property type="term" value="C:plasma membrane"/>
    <property type="evidence" value="ECO:0007669"/>
    <property type="project" value="TreeGrafter"/>
</dbReference>
<dbReference type="SUPFAM" id="SSF52540">
    <property type="entry name" value="P-loop containing nucleoside triphosphate hydrolases"/>
    <property type="match status" value="1"/>
</dbReference>
<sequence>MTEDSLRVICGWGERDMFKNNCKIERAQCVIMMSQRKSNAYLDVPSANFNHLQISDNDDEDVDRLRTFSASKGGVINRGDSFRRKRSRSNSLANSPMSPNQSPSVSNPSRSFGPVDSYRVNMLGGPGVGKTALISQFCTSECINAYEDTGLYINI</sequence>
<proteinExistence type="predicted"/>
<organism evidence="2">
    <name type="scientific">Mayetiola destructor</name>
    <name type="common">Hessian fly</name>
    <dbReference type="NCBI Taxonomy" id="39758"/>
    <lineage>
        <taxon>Eukaryota</taxon>
        <taxon>Metazoa</taxon>
        <taxon>Ecdysozoa</taxon>
        <taxon>Arthropoda</taxon>
        <taxon>Hexapoda</taxon>
        <taxon>Insecta</taxon>
        <taxon>Pterygota</taxon>
        <taxon>Neoptera</taxon>
        <taxon>Endopterygota</taxon>
        <taxon>Diptera</taxon>
        <taxon>Nematocera</taxon>
        <taxon>Sciaroidea</taxon>
        <taxon>Cecidomyiidae</taxon>
        <taxon>Mayetiola</taxon>
    </lineage>
</organism>
<evidence type="ECO:0000313" key="2">
    <source>
        <dbReference type="EMBL" id="AEG42076.1"/>
    </source>
</evidence>
<dbReference type="GO" id="GO:0005525">
    <property type="term" value="F:GTP binding"/>
    <property type="evidence" value="ECO:0007669"/>
    <property type="project" value="TreeGrafter"/>
</dbReference>
<accession>F6KPR1</accession>
<feature type="region of interest" description="Disordered" evidence="1">
    <location>
        <begin position="72"/>
        <end position="111"/>
    </location>
</feature>